<dbReference type="CDD" id="cd05637">
    <property type="entry name" value="SIS_PGI_PMI_2"/>
    <property type="match status" value="1"/>
</dbReference>
<organism evidence="4 5">
    <name type="scientific">Sulfuracidifex metallicus DSM 6482 = JCM 9184</name>
    <dbReference type="NCBI Taxonomy" id="523847"/>
    <lineage>
        <taxon>Archaea</taxon>
        <taxon>Thermoproteota</taxon>
        <taxon>Thermoprotei</taxon>
        <taxon>Sulfolobales</taxon>
        <taxon>Sulfolobaceae</taxon>
        <taxon>Sulfuracidifex</taxon>
    </lineage>
</organism>
<dbReference type="Proteomes" id="UP000470772">
    <property type="component" value="Unassembled WGS sequence"/>
</dbReference>
<proteinExistence type="inferred from homology"/>
<keyword evidence="2 4" id="KW-0413">Isomerase</keyword>
<comment type="caution">
    <text evidence="4">The sequence shown here is derived from an EMBL/GenBank/DDBJ whole genome shotgun (WGS) entry which is preliminary data.</text>
</comment>
<dbReference type="AlphaFoldDB" id="A0A6A9QMC1"/>
<evidence type="ECO:0000256" key="1">
    <source>
        <dbReference type="ARBA" id="ARBA00010523"/>
    </source>
</evidence>
<dbReference type="SUPFAM" id="SSF53697">
    <property type="entry name" value="SIS domain"/>
    <property type="match status" value="1"/>
</dbReference>
<dbReference type="Pfam" id="PF10432">
    <property type="entry name" value="bact-PGI_C"/>
    <property type="match status" value="1"/>
</dbReference>
<dbReference type="Gene3D" id="3.40.50.10490">
    <property type="entry name" value="Glucose-6-phosphate isomerase like protein, domain 1"/>
    <property type="match status" value="2"/>
</dbReference>
<dbReference type="NCBIfam" id="TIGR02128">
    <property type="entry name" value="G6PI_arch"/>
    <property type="match status" value="1"/>
</dbReference>
<reference evidence="4 5" key="1">
    <citation type="submission" date="2019-10" db="EMBL/GenBank/DDBJ databases">
        <title>Sequencing and Assembly of Multiple Reported Metal-Biooxidizing Members of the Extremely Thermoacidophilic Archaeal Family Sulfolobaceae.</title>
        <authorList>
            <person name="Counts J.A."/>
            <person name="Kelly R.M."/>
        </authorList>
    </citation>
    <scope>NUCLEOTIDE SEQUENCE [LARGE SCALE GENOMIC DNA]</scope>
    <source>
        <strain evidence="4 5">DSM 6482</strain>
    </source>
</reference>
<dbReference type="EMBL" id="WGGD01000005">
    <property type="protein sequence ID" value="MUN29299.1"/>
    <property type="molecule type" value="Genomic_DNA"/>
</dbReference>
<evidence type="ECO:0000313" key="5">
    <source>
        <dbReference type="Proteomes" id="UP000470772"/>
    </source>
</evidence>
<dbReference type="InterPro" id="IPR019490">
    <property type="entry name" value="Glu6P/Mann6P_isomerase_C"/>
</dbReference>
<feature type="domain" description="Bifunctional glucose-6-phosphate/mannose-6-phosphate isomerase C-terminal" evidence="3">
    <location>
        <begin position="159"/>
        <end position="284"/>
    </location>
</feature>
<sequence length="299" mass="33075">MENPYIDWDTKFAEALKLNVPEAKFDNFAFSGIGGSGIIGDIARVFFPNIKPASMMEGKETLLAVSYSGNTSETIEDVKTALQKGSEVIIITSGGILGQFAKEKGLKHIIVKGGSQTRYSFPYLITPLLKIVSERTGSKLNLKELKEGVETKKQEVIEEGKRLAKLIIGRIPVFYGSKLIGIAKRYKQEVNENAKYPAFYGEIPEVNHNEVEAYVHGYNIHPVVLLSKEIDEVTAKVLNATVIKGMFDSDLKNVSSLMMMGGIMSIEIAETLHETPDKLYNIPKARELTSNLFKPSSIL</sequence>
<dbReference type="GO" id="GO:0005975">
    <property type="term" value="P:carbohydrate metabolic process"/>
    <property type="evidence" value="ECO:0007669"/>
    <property type="project" value="InterPro"/>
</dbReference>
<dbReference type="GO" id="GO:0004347">
    <property type="term" value="F:glucose-6-phosphate isomerase activity"/>
    <property type="evidence" value="ECO:0007669"/>
    <property type="project" value="InterPro"/>
</dbReference>
<dbReference type="GO" id="GO:0097367">
    <property type="term" value="F:carbohydrate derivative binding"/>
    <property type="evidence" value="ECO:0007669"/>
    <property type="project" value="InterPro"/>
</dbReference>
<gene>
    <name evidence="4" type="ORF">GC250_07605</name>
</gene>
<evidence type="ECO:0000256" key="2">
    <source>
        <dbReference type="ARBA" id="ARBA00023235"/>
    </source>
</evidence>
<dbReference type="GO" id="GO:0004476">
    <property type="term" value="F:mannose-6-phosphate isomerase activity"/>
    <property type="evidence" value="ECO:0007669"/>
    <property type="project" value="InterPro"/>
</dbReference>
<dbReference type="NCBIfam" id="NF006422">
    <property type="entry name" value="PRK08674.1-1"/>
    <property type="match status" value="1"/>
</dbReference>
<comment type="similarity">
    <text evidence="1">Belongs to the PGI/PMI family.</text>
</comment>
<evidence type="ECO:0000259" key="3">
    <source>
        <dbReference type="Pfam" id="PF10432"/>
    </source>
</evidence>
<dbReference type="InterPro" id="IPR046348">
    <property type="entry name" value="SIS_dom_sf"/>
</dbReference>
<protein>
    <submittedName>
        <fullName evidence="4">Bifunctional phosphoglucose/phosphomannose isomerase</fullName>
    </submittedName>
</protein>
<evidence type="ECO:0000313" key="4">
    <source>
        <dbReference type="EMBL" id="MUN29299.1"/>
    </source>
</evidence>
<dbReference type="RefSeq" id="WP_156016883.1">
    <property type="nucleotide sequence ID" value="NZ_WGGD01000005.1"/>
</dbReference>
<dbReference type="GO" id="GO:1901135">
    <property type="term" value="P:carbohydrate derivative metabolic process"/>
    <property type="evidence" value="ECO:0007669"/>
    <property type="project" value="InterPro"/>
</dbReference>
<name>A0A6A9QMC1_SULME</name>
<keyword evidence="5" id="KW-1185">Reference proteome</keyword>
<accession>A0A6A9QMC1</accession>